<dbReference type="AlphaFoldDB" id="A0A2S0KJD1"/>
<dbReference type="OrthoDB" id="4377076at2"/>
<dbReference type="RefSeq" id="WP_105943487.1">
    <property type="nucleotide sequence ID" value="NZ_CP027433.1"/>
</dbReference>
<feature type="region of interest" description="Disordered" evidence="2">
    <location>
        <begin position="197"/>
        <end position="258"/>
    </location>
</feature>
<proteinExistence type="predicted"/>
<feature type="coiled-coil region" evidence="1">
    <location>
        <begin position="23"/>
        <end position="89"/>
    </location>
</feature>
<keyword evidence="1" id="KW-0175">Coiled coil</keyword>
<keyword evidence="4" id="KW-1185">Reference proteome</keyword>
<dbReference type="KEGG" id="git:C6V83_17485"/>
<name>A0A2S0KJD1_9ACTN</name>
<dbReference type="Proteomes" id="UP000239814">
    <property type="component" value="Chromosome"/>
</dbReference>
<accession>A0A2S0KJD1</accession>
<feature type="compositionally biased region" description="Low complexity" evidence="2">
    <location>
        <begin position="214"/>
        <end position="258"/>
    </location>
</feature>
<evidence type="ECO:0000313" key="3">
    <source>
        <dbReference type="EMBL" id="AVM01784.1"/>
    </source>
</evidence>
<sequence>MSTTERTLPTPVYAVVGAGDVVVQEAKDALDRLKTRAGSAQTRLAETRTRLAELPSDVSVEEIKAKLTVDELKGNVEELRTKLNKDELTKVVAPYTERATDFYNKLAERGEGAVERLRTQPVVQENLERVGKVYNEAVDKTEEAIGAVSHQTRVVGERAASLAGLAADKVEDAAVEIEEAGNKVKAEARTAAKKIDGAAGTVEAKARTAKSSPAKRIAAAEAPAKPAAKAPTQRKAPVKTATQRKAAPARKAAPKSAK</sequence>
<evidence type="ECO:0000256" key="1">
    <source>
        <dbReference type="SAM" id="Coils"/>
    </source>
</evidence>
<dbReference type="EMBL" id="CP027433">
    <property type="protein sequence ID" value="AVM01784.1"/>
    <property type="molecule type" value="Genomic_DNA"/>
</dbReference>
<reference evidence="3 4" key="1">
    <citation type="submission" date="2018-03" db="EMBL/GenBank/DDBJ databases">
        <title>Characteristics and genome of n-alkane degrading marine bacteria Gordonia iterans isolated from crude oil contaminated in Tae-an, South Korea.</title>
        <authorList>
            <person name="Lee S.-S."/>
            <person name="Kim H."/>
        </authorList>
    </citation>
    <scope>NUCLEOTIDE SEQUENCE [LARGE SCALE GENOMIC DNA]</scope>
    <source>
        <strain evidence="3 4">Co17</strain>
    </source>
</reference>
<evidence type="ECO:0000256" key="2">
    <source>
        <dbReference type="SAM" id="MobiDB-lite"/>
    </source>
</evidence>
<protein>
    <submittedName>
        <fullName evidence="3">Heparin-binding hemagglutinin</fullName>
    </submittedName>
</protein>
<evidence type="ECO:0000313" key="4">
    <source>
        <dbReference type="Proteomes" id="UP000239814"/>
    </source>
</evidence>
<organism evidence="3 4">
    <name type="scientific">Gordonia iterans</name>
    <dbReference type="NCBI Taxonomy" id="1004901"/>
    <lineage>
        <taxon>Bacteria</taxon>
        <taxon>Bacillati</taxon>
        <taxon>Actinomycetota</taxon>
        <taxon>Actinomycetes</taxon>
        <taxon>Mycobacteriales</taxon>
        <taxon>Gordoniaceae</taxon>
        <taxon>Gordonia</taxon>
    </lineage>
</organism>
<gene>
    <name evidence="3" type="ORF">C6V83_17485</name>
</gene>